<dbReference type="EMBL" id="MU117999">
    <property type="protein sequence ID" value="KAF9649336.1"/>
    <property type="molecule type" value="Genomic_DNA"/>
</dbReference>
<reference evidence="1" key="1">
    <citation type="submission" date="2019-10" db="EMBL/GenBank/DDBJ databases">
        <authorList>
            <consortium name="DOE Joint Genome Institute"/>
            <person name="Kuo A."/>
            <person name="Miyauchi S."/>
            <person name="Kiss E."/>
            <person name="Drula E."/>
            <person name="Kohler A."/>
            <person name="Sanchez-Garcia M."/>
            <person name="Andreopoulos B."/>
            <person name="Barry K.W."/>
            <person name="Bonito G."/>
            <person name="Buee M."/>
            <person name="Carver A."/>
            <person name="Chen C."/>
            <person name="Cichocki N."/>
            <person name="Clum A."/>
            <person name="Culley D."/>
            <person name="Crous P.W."/>
            <person name="Fauchery L."/>
            <person name="Girlanda M."/>
            <person name="Hayes R."/>
            <person name="Keri Z."/>
            <person name="Labutti K."/>
            <person name="Lipzen A."/>
            <person name="Lombard V."/>
            <person name="Magnuson J."/>
            <person name="Maillard F."/>
            <person name="Morin E."/>
            <person name="Murat C."/>
            <person name="Nolan M."/>
            <person name="Ohm R."/>
            <person name="Pangilinan J."/>
            <person name="Pereira M."/>
            <person name="Perotto S."/>
            <person name="Peter M."/>
            <person name="Riley R."/>
            <person name="Sitrit Y."/>
            <person name="Stielow B."/>
            <person name="Szollosi G."/>
            <person name="Zifcakova L."/>
            <person name="Stursova M."/>
            <person name="Spatafora J.W."/>
            <person name="Tedersoo L."/>
            <person name="Vaario L.-M."/>
            <person name="Yamada A."/>
            <person name="Yan M."/>
            <person name="Wang P."/>
            <person name="Xu J."/>
            <person name="Bruns T."/>
            <person name="Baldrian P."/>
            <person name="Vilgalys R."/>
            <person name="Henrissat B."/>
            <person name="Grigoriev I.V."/>
            <person name="Hibbett D."/>
            <person name="Nagy L.G."/>
            <person name="Martin F.M."/>
        </authorList>
    </citation>
    <scope>NUCLEOTIDE SEQUENCE</scope>
    <source>
        <strain evidence="1">P2</strain>
    </source>
</reference>
<accession>A0ACB6ZJK9</accession>
<proteinExistence type="predicted"/>
<protein>
    <submittedName>
        <fullName evidence="1">Uncharacterized protein</fullName>
    </submittedName>
</protein>
<keyword evidence="2" id="KW-1185">Reference proteome</keyword>
<gene>
    <name evidence="1" type="ORF">BDM02DRAFT_1866934</name>
</gene>
<sequence length="593" mass="67116">MDPRDCHRIGVTASKQRHSRPHQSQFGSSWLRLRPRSNARSKMAEQKQLHNEIQALRIAIERLSPQNKPPEVDPRRHFYRMFNQEADDYDKDFHKKYHDDLNTTLVFAGLFSGVASAFIIDVQQELRPDYNEMSFTVLTMLLNATSGVPNQVDIPVVSGPNASAVQVQSILFASLASALLAAFVAMLGKQWLNLYVDGSLIDRSRHRELRMRGMITWRFKIIMECLPFIMQLSLFLLKYALARYLWDLSHTVSAVIAAFTALGVLFYLFIVIAAMVWKTCPFQTPVSVFLRHVISLVGKHQHRRLQNIRYKLSEMVHLRKLNESFVTATLGGSIDEELAPEPQPPHDALTSTSTVVGSEEDEGTHVSDTNCISTMFRFASGSDAIAAVTEFICEVNWTSNVRRVPLLEVYHSLRKSFELLKDGRALVRPGMRAQAYSSARALLYLRVQRLCVGATDNAPIVATSLGPLLLQYRSKEDHELASTLQVLDAVFNGSEDIPWGEFVFSDSHYCWLSHIIRCRARLVLRTQQSLTKDISGFILHSFSKKTLPPRVIADCLLIVGTIVGRLPELDDRMLIKDRRLVTRPSPNSVLTMP</sequence>
<evidence type="ECO:0000313" key="2">
    <source>
        <dbReference type="Proteomes" id="UP000886501"/>
    </source>
</evidence>
<dbReference type="Proteomes" id="UP000886501">
    <property type="component" value="Unassembled WGS sequence"/>
</dbReference>
<organism evidence="1 2">
    <name type="scientific">Thelephora ganbajun</name>
    <name type="common">Ganba fungus</name>
    <dbReference type="NCBI Taxonomy" id="370292"/>
    <lineage>
        <taxon>Eukaryota</taxon>
        <taxon>Fungi</taxon>
        <taxon>Dikarya</taxon>
        <taxon>Basidiomycota</taxon>
        <taxon>Agaricomycotina</taxon>
        <taxon>Agaricomycetes</taxon>
        <taxon>Thelephorales</taxon>
        <taxon>Thelephoraceae</taxon>
        <taxon>Thelephora</taxon>
    </lineage>
</organism>
<evidence type="ECO:0000313" key="1">
    <source>
        <dbReference type="EMBL" id="KAF9649336.1"/>
    </source>
</evidence>
<name>A0ACB6ZJK9_THEGA</name>
<comment type="caution">
    <text evidence="1">The sequence shown here is derived from an EMBL/GenBank/DDBJ whole genome shotgun (WGS) entry which is preliminary data.</text>
</comment>
<reference evidence="1" key="2">
    <citation type="journal article" date="2020" name="Nat. Commun.">
        <title>Large-scale genome sequencing of mycorrhizal fungi provides insights into the early evolution of symbiotic traits.</title>
        <authorList>
            <person name="Miyauchi S."/>
            <person name="Kiss E."/>
            <person name="Kuo A."/>
            <person name="Drula E."/>
            <person name="Kohler A."/>
            <person name="Sanchez-Garcia M."/>
            <person name="Morin E."/>
            <person name="Andreopoulos B."/>
            <person name="Barry K.W."/>
            <person name="Bonito G."/>
            <person name="Buee M."/>
            <person name="Carver A."/>
            <person name="Chen C."/>
            <person name="Cichocki N."/>
            <person name="Clum A."/>
            <person name="Culley D."/>
            <person name="Crous P.W."/>
            <person name="Fauchery L."/>
            <person name="Girlanda M."/>
            <person name="Hayes R.D."/>
            <person name="Keri Z."/>
            <person name="LaButti K."/>
            <person name="Lipzen A."/>
            <person name="Lombard V."/>
            <person name="Magnuson J."/>
            <person name="Maillard F."/>
            <person name="Murat C."/>
            <person name="Nolan M."/>
            <person name="Ohm R.A."/>
            <person name="Pangilinan J."/>
            <person name="Pereira M.F."/>
            <person name="Perotto S."/>
            <person name="Peter M."/>
            <person name="Pfister S."/>
            <person name="Riley R."/>
            <person name="Sitrit Y."/>
            <person name="Stielow J.B."/>
            <person name="Szollosi G."/>
            <person name="Zifcakova L."/>
            <person name="Stursova M."/>
            <person name="Spatafora J.W."/>
            <person name="Tedersoo L."/>
            <person name="Vaario L.M."/>
            <person name="Yamada A."/>
            <person name="Yan M."/>
            <person name="Wang P."/>
            <person name="Xu J."/>
            <person name="Bruns T."/>
            <person name="Baldrian P."/>
            <person name="Vilgalys R."/>
            <person name="Dunand C."/>
            <person name="Henrissat B."/>
            <person name="Grigoriev I.V."/>
            <person name="Hibbett D."/>
            <person name="Nagy L.G."/>
            <person name="Martin F.M."/>
        </authorList>
    </citation>
    <scope>NUCLEOTIDE SEQUENCE</scope>
    <source>
        <strain evidence="1">P2</strain>
    </source>
</reference>